<dbReference type="Proteomes" id="UP000195633">
    <property type="component" value="Chromosome"/>
</dbReference>
<gene>
    <name evidence="1" type="ORF">S101447_00758</name>
</gene>
<proteinExistence type="predicted"/>
<dbReference type="EMBL" id="CP021524">
    <property type="protein sequence ID" value="ARW09860.1"/>
    <property type="molecule type" value="Genomic_DNA"/>
</dbReference>
<sequence length="52" mass="5993">MPLIRILYNGISVFLWCLRNLAHWHVWGGLPISKIEYILMYMLFAAGAPDGM</sequence>
<dbReference type="RefSeq" id="WP_157893958.1">
    <property type="nucleotide sequence ID" value="NZ_CP021524.1"/>
</dbReference>
<dbReference type="AlphaFoldDB" id="A0A1Y0UVE3"/>
<accession>A0A1Y0UVE3</accession>
<protein>
    <submittedName>
        <fullName evidence="1">Uncharacterized protein</fullName>
    </submittedName>
</protein>
<reference evidence="1 2" key="1">
    <citation type="submission" date="2017-05" db="EMBL/GenBank/DDBJ databases">
        <title>Genome sequence of Acetobacter pasteurianus subsp. ascendens strain SRCM101447.</title>
        <authorList>
            <person name="Cho S.H."/>
        </authorList>
    </citation>
    <scope>NUCLEOTIDE SEQUENCE [LARGE SCALE GENOMIC DNA]</scope>
    <source>
        <strain evidence="1 2">SRCM101447</strain>
    </source>
</reference>
<evidence type="ECO:0000313" key="2">
    <source>
        <dbReference type="Proteomes" id="UP000195633"/>
    </source>
</evidence>
<organism evidence="1 2">
    <name type="scientific">Acetobacter ascendens</name>
    <dbReference type="NCBI Taxonomy" id="481146"/>
    <lineage>
        <taxon>Bacteria</taxon>
        <taxon>Pseudomonadati</taxon>
        <taxon>Pseudomonadota</taxon>
        <taxon>Alphaproteobacteria</taxon>
        <taxon>Acetobacterales</taxon>
        <taxon>Acetobacteraceae</taxon>
        <taxon>Acetobacter</taxon>
    </lineage>
</organism>
<name>A0A1Y0UVE3_9PROT</name>
<evidence type="ECO:0000313" key="1">
    <source>
        <dbReference type="EMBL" id="ARW09860.1"/>
    </source>
</evidence>